<gene>
    <name evidence="3" type="ORF">H4W81_000270</name>
</gene>
<feature type="domain" description="HTH marR-type" evidence="2">
    <location>
        <begin position="20"/>
        <end position="62"/>
    </location>
</feature>
<dbReference type="Pfam" id="PF12802">
    <property type="entry name" value="MarR_2"/>
    <property type="match status" value="1"/>
</dbReference>
<dbReference type="InterPro" id="IPR036388">
    <property type="entry name" value="WH-like_DNA-bd_sf"/>
</dbReference>
<dbReference type="RefSeq" id="WP_192773103.1">
    <property type="nucleotide sequence ID" value="NZ_BAAASY010000019.1"/>
</dbReference>
<dbReference type="PANTHER" id="PTHR18964">
    <property type="entry name" value="ROK (REPRESSOR, ORF, KINASE) FAMILY"/>
    <property type="match status" value="1"/>
</dbReference>
<comment type="similarity">
    <text evidence="1">Belongs to the ROK (NagC/XylR) family.</text>
</comment>
<protein>
    <submittedName>
        <fullName evidence="3">NBD/HSP70 family sugar kinase</fullName>
    </submittedName>
</protein>
<dbReference type="GO" id="GO:0016301">
    <property type="term" value="F:kinase activity"/>
    <property type="evidence" value="ECO:0007669"/>
    <property type="project" value="UniProtKB-KW"/>
</dbReference>
<comment type="caution">
    <text evidence="3">The sequence shown here is derived from an EMBL/GenBank/DDBJ whole genome shotgun (WGS) entry which is preliminary data.</text>
</comment>
<evidence type="ECO:0000313" key="4">
    <source>
        <dbReference type="Proteomes" id="UP000661607"/>
    </source>
</evidence>
<dbReference type="Gene3D" id="1.10.10.10">
    <property type="entry name" value="Winged helix-like DNA-binding domain superfamily/Winged helix DNA-binding domain"/>
    <property type="match status" value="1"/>
</dbReference>
<reference evidence="3 4" key="1">
    <citation type="submission" date="2020-10" db="EMBL/GenBank/DDBJ databases">
        <title>Sequencing the genomes of 1000 actinobacteria strains.</title>
        <authorList>
            <person name="Klenk H.-P."/>
        </authorList>
    </citation>
    <scope>NUCLEOTIDE SEQUENCE [LARGE SCALE GENOMIC DNA]</scope>
    <source>
        <strain evidence="3 4">DSM 43748</strain>
    </source>
</reference>
<dbReference type="InterPro" id="IPR043129">
    <property type="entry name" value="ATPase_NBD"/>
</dbReference>
<keyword evidence="3" id="KW-0418">Kinase</keyword>
<accession>A0ABR9K653</accession>
<organism evidence="3 4">
    <name type="scientific">Nonomuraea africana</name>
    <dbReference type="NCBI Taxonomy" id="46171"/>
    <lineage>
        <taxon>Bacteria</taxon>
        <taxon>Bacillati</taxon>
        <taxon>Actinomycetota</taxon>
        <taxon>Actinomycetes</taxon>
        <taxon>Streptosporangiales</taxon>
        <taxon>Streptosporangiaceae</taxon>
        <taxon>Nonomuraea</taxon>
    </lineage>
</organism>
<evidence type="ECO:0000259" key="2">
    <source>
        <dbReference type="Pfam" id="PF12802"/>
    </source>
</evidence>
<name>A0ABR9K653_9ACTN</name>
<dbReference type="SUPFAM" id="SSF53067">
    <property type="entry name" value="Actin-like ATPase domain"/>
    <property type="match status" value="1"/>
</dbReference>
<dbReference type="Gene3D" id="3.30.420.40">
    <property type="match status" value="2"/>
</dbReference>
<keyword evidence="3" id="KW-0808">Transferase</keyword>
<proteinExistence type="inferred from homology"/>
<sequence>MESAGGDLQRLRQLNSLASLHALRGSPPLTLAELARRTGLSRASINEVIADLMGRGWVTEVPPAPGVMGRPARRYRFRSDAGYVLGLDIGVHKVLAAITDLNGEVIASGRTAVGAETPRQERLAAVDRAIAACLAMSNVPVADIWAVAAGTVGVVDRQGRVTTVYSIPDWAGVDLAGHLRKTFGQLVLVANDSKLAALAEQRRGEARDVRDLVYLHAGRRPGAALIVDGKLHLGFSGASGEVGLLEAVRWLHMAEHLERCPGFTGHPPDQIAGLVFEAARAGDPAALDAVGRYVADLAVGAAALILSLDPELVVLGGGFSRSGDVLLQPLRQALEPLCLRMPEIRLSTLGEDSVVLGAACLAIDHVNRLLLSADDPLLALSSPEGVR</sequence>
<dbReference type="InterPro" id="IPR000835">
    <property type="entry name" value="HTH_MarR-typ"/>
</dbReference>
<keyword evidence="4" id="KW-1185">Reference proteome</keyword>
<dbReference type="Pfam" id="PF00480">
    <property type="entry name" value="ROK"/>
    <property type="match status" value="2"/>
</dbReference>
<dbReference type="PANTHER" id="PTHR18964:SF149">
    <property type="entry name" value="BIFUNCTIONAL UDP-N-ACETYLGLUCOSAMINE 2-EPIMERASE_N-ACETYLMANNOSAMINE KINASE"/>
    <property type="match status" value="1"/>
</dbReference>
<evidence type="ECO:0000256" key="1">
    <source>
        <dbReference type="ARBA" id="ARBA00006479"/>
    </source>
</evidence>
<dbReference type="SUPFAM" id="SSF46785">
    <property type="entry name" value="Winged helix' DNA-binding domain"/>
    <property type="match status" value="1"/>
</dbReference>
<dbReference type="InterPro" id="IPR000600">
    <property type="entry name" value="ROK"/>
</dbReference>
<evidence type="ECO:0000313" key="3">
    <source>
        <dbReference type="EMBL" id="MBE1557491.1"/>
    </source>
</evidence>
<dbReference type="CDD" id="cd23763">
    <property type="entry name" value="ASKHA_ATPase_ROK"/>
    <property type="match status" value="1"/>
</dbReference>
<dbReference type="EMBL" id="JADBEF010000001">
    <property type="protein sequence ID" value="MBE1557491.1"/>
    <property type="molecule type" value="Genomic_DNA"/>
</dbReference>
<dbReference type="InterPro" id="IPR036390">
    <property type="entry name" value="WH_DNA-bd_sf"/>
</dbReference>
<dbReference type="Proteomes" id="UP000661607">
    <property type="component" value="Unassembled WGS sequence"/>
</dbReference>